<organism evidence="1 2">
    <name type="scientific">Arachnia propionica</name>
    <dbReference type="NCBI Taxonomy" id="1750"/>
    <lineage>
        <taxon>Bacteria</taxon>
        <taxon>Bacillati</taxon>
        <taxon>Actinomycetota</taxon>
        <taxon>Actinomycetes</taxon>
        <taxon>Propionibacteriales</taxon>
        <taxon>Propionibacteriaceae</taxon>
        <taxon>Arachnia</taxon>
    </lineage>
</organism>
<reference evidence="1" key="1">
    <citation type="submission" date="2021-03" db="EMBL/GenBank/DDBJ databases">
        <title>Human Oral Microbial Genomes.</title>
        <authorList>
            <person name="Johnston C.D."/>
            <person name="Chen T."/>
            <person name="Dewhirst F.E."/>
        </authorList>
    </citation>
    <scope>NUCLEOTIDE SEQUENCE</scope>
    <source>
        <strain evidence="1">F0714</strain>
    </source>
</reference>
<name>A0AB37HWC2_9ACTN</name>
<protein>
    <submittedName>
        <fullName evidence="1">Uncharacterized protein</fullName>
    </submittedName>
</protein>
<dbReference type="Proteomes" id="UP000677180">
    <property type="component" value="Chromosome"/>
</dbReference>
<evidence type="ECO:0000313" key="2">
    <source>
        <dbReference type="Proteomes" id="UP000677180"/>
    </source>
</evidence>
<dbReference type="AlphaFoldDB" id="A0AB37HWC2"/>
<gene>
    <name evidence="1" type="ORF">J5A53_02500</name>
</gene>
<evidence type="ECO:0000313" key="1">
    <source>
        <dbReference type="EMBL" id="QUC11590.1"/>
    </source>
</evidence>
<dbReference type="RefSeq" id="WP_014847626.1">
    <property type="nucleotide sequence ID" value="NZ_CP040007.1"/>
</dbReference>
<sequence>MIRPMILALLEMTLLVILVLALLAPLESLEWWARRYPTPSLPAPESEPATGIRRFAVYLSGIAMLDGSSMSRREHAVLEEVRKQLPDVVITEDVFPYAMENRGLPQRATAWLWRRLDWARRRFPWSPLPFLINLRNVMQVLVSADPRYGGTYNFGVACVVWRSLLNAGYDPDNPAPVTLIGYSGGAQIACGVARFLAAHDVRVDVVSIGGVYADDPGLDHIGSLTHLKGSRDRTQSLGTLAFPGRWFTAPLSPYGRAVRDGRIHIVNMGPISHANYFSRHIALPDGSTPKQETIEQLVKALSR</sequence>
<accession>A0AB37HWC2</accession>
<dbReference type="EMBL" id="CP072385">
    <property type="protein sequence ID" value="QUC11590.1"/>
    <property type="molecule type" value="Genomic_DNA"/>
</dbReference>
<proteinExistence type="predicted"/>